<evidence type="ECO:0000256" key="1">
    <source>
        <dbReference type="ARBA" id="ARBA00004141"/>
    </source>
</evidence>
<evidence type="ECO:0000313" key="8">
    <source>
        <dbReference type="EMBL" id="REG36539.1"/>
    </source>
</evidence>
<protein>
    <submittedName>
        <fullName evidence="8">EamA-like transporter family protein</fullName>
    </submittedName>
</protein>
<evidence type="ECO:0000313" key="9">
    <source>
        <dbReference type="Proteomes" id="UP000256794"/>
    </source>
</evidence>
<evidence type="ECO:0000256" key="6">
    <source>
        <dbReference type="SAM" id="Phobius"/>
    </source>
</evidence>
<comment type="similarity">
    <text evidence="2">Belongs to the drug/metabolite transporter (DMT) superfamily. 10 TMS drug/metabolite exporter (DME) (TC 2.A.7.3) family.</text>
</comment>
<feature type="transmembrane region" description="Helical" evidence="6">
    <location>
        <begin position="225"/>
        <end position="246"/>
    </location>
</feature>
<reference evidence="8 9" key="1">
    <citation type="submission" date="2018-08" db="EMBL/GenBank/DDBJ databases">
        <title>Genomic Encyclopedia of Archaeal and Bacterial Type Strains, Phase II (KMG-II): from individual species to whole genera.</title>
        <authorList>
            <person name="Goeker M."/>
        </authorList>
    </citation>
    <scope>NUCLEOTIDE SEQUENCE [LARGE SCALE GENOMIC DNA]</scope>
    <source>
        <strain evidence="8 9">DSM 582</strain>
    </source>
</reference>
<dbReference type="PANTHER" id="PTHR22911:SF6">
    <property type="entry name" value="SOLUTE CARRIER FAMILY 35 MEMBER G1"/>
    <property type="match status" value="1"/>
</dbReference>
<organism evidence="8 9">
    <name type="scientific">Paracoccus versutus</name>
    <name type="common">Thiobacillus versutus</name>
    <dbReference type="NCBI Taxonomy" id="34007"/>
    <lineage>
        <taxon>Bacteria</taxon>
        <taxon>Pseudomonadati</taxon>
        <taxon>Pseudomonadota</taxon>
        <taxon>Alphaproteobacteria</taxon>
        <taxon>Rhodobacterales</taxon>
        <taxon>Paracoccaceae</taxon>
        <taxon>Paracoccus</taxon>
    </lineage>
</organism>
<keyword evidence="9" id="KW-1185">Reference proteome</keyword>
<feature type="transmembrane region" description="Helical" evidence="6">
    <location>
        <begin position="194"/>
        <end position="213"/>
    </location>
</feature>
<feature type="domain" description="EamA" evidence="7">
    <location>
        <begin position="167"/>
        <end position="297"/>
    </location>
</feature>
<feature type="transmembrane region" description="Helical" evidence="6">
    <location>
        <begin position="281"/>
        <end position="298"/>
    </location>
</feature>
<name>A0AAQ0HEN7_PARVE</name>
<comment type="subcellular location">
    <subcellularLocation>
        <location evidence="1">Membrane</location>
        <topology evidence="1">Multi-pass membrane protein</topology>
    </subcellularLocation>
</comment>
<evidence type="ECO:0000256" key="5">
    <source>
        <dbReference type="ARBA" id="ARBA00023136"/>
    </source>
</evidence>
<dbReference type="Proteomes" id="UP000256794">
    <property type="component" value="Unassembled WGS sequence"/>
</dbReference>
<feature type="transmembrane region" description="Helical" evidence="6">
    <location>
        <begin position="258"/>
        <end position="275"/>
    </location>
</feature>
<dbReference type="Pfam" id="PF00892">
    <property type="entry name" value="EamA"/>
    <property type="match status" value="2"/>
</dbReference>
<keyword evidence="4 6" id="KW-1133">Transmembrane helix</keyword>
<evidence type="ECO:0000256" key="2">
    <source>
        <dbReference type="ARBA" id="ARBA00009853"/>
    </source>
</evidence>
<dbReference type="InterPro" id="IPR037185">
    <property type="entry name" value="EmrE-like"/>
</dbReference>
<feature type="domain" description="EamA" evidence="7">
    <location>
        <begin position="23"/>
        <end position="155"/>
    </location>
</feature>
<evidence type="ECO:0000259" key="7">
    <source>
        <dbReference type="Pfam" id="PF00892"/>
    </source>
</evidence>
<keyword evidence="3 6" id="KW-0812">Transmembrane</keyword>
<feature type="transmembrane region" description="Helical" evidence="6">
    <location>
        <begin position="49"/>
        <end position="70"/>
    </location>
</feature>
<dbReference type="PANTHER" id="PTHR22911">
    <property type="entry name" value="ACYL-MALONYL CONDENSING ENZYME-RELATED"/>
    <property type="match status" value="1"/>
</dbReference>
<keyword evidence="5 6" id="KW-0472">Membrane</keyword>
<dbReference type="Gene3D" id="1.10.3730.20">
    <property type="match status" value="2"/>
</dbReference>
<dbReference type="AlphaFoldDB" id="A0AAQ0HEN7"/>
<accession>A0AAQ0HEN7</accession>
<dbReference type="GO" id="GO:0016020">
    <property type="term" value="C:membrane"/>
    <property type="evidence" value="ECO:0007669"/>
    <property type="project" value="UniProtKB-SubCell"/>
</dbReference>
<sequence>MERVSAPPQETLAARRRHAANLAGALWMVAAMAGFTLEDAMIKGVSSTIPIAQILVTFGLGGALVFAGLARWAGESLFTPEVLSFPMRLRVVFEIAGRLFYVLALALIPLSAATVILQATPVVVVAAAALVFGERVGWRRWSAILLGMGGVLVIVRPGTDGFSMLSLLAVAGMLGFAGRDLASRAAPASLGTNVLGFYGFLAVAVAGVMVSFWSDAAFVLPERRAWLLLVGAVLCGVCAYACLMKAMRTGEVSAVTPFRYVRLIFGVALGVLLFGERLTGSMLIGSAMIVLSGLFIMWRSAKLPQRG</sequence>
<dbReference type="RefSeq" id="WP_052095902.1">
    <property type="nucleotide sequence ID" value="NZ_CP035286.1"/>
</dbReference>
<feature type="transmembrane region" description="Helical" evidence="6">
    <location>
        <begin position="140"/>
        <end position="158"/>
    </location>
</feature>
<dbReference type="SUPFAM" id="SSF103481">
    <property type="entry name" value="Multidrug resistance efflux transporter EmrE"/>
    <property type="match status" value="2"/>
</dbReference>
<feature type="transmembrane region" description="Helical" evidence="6">
    <location>
        <begin position="20"/>
        <end position="37"/>
    </location>
</feature>
<evidence type="ECO:0000256" key="3">
    <source>
        <dbReference type="ARBA" id="ARBA00022692"/>
    </source>
</evidence>
<comment type="caution">
    <text evidence="8">The sequence shown here is derived from an EMBL/GenBank/DDBJ whole genome shotgun (WGS) entry which is preliminary data.</text>
</comment>
<evidence type="ECO:0000256" key="4">
    <source>
        <dbReference type="ARBA" id="ARBA00022989"/>
    </source>
</evidence>
<dbReference type="InterPro" id="IPR000620">
    <property type="entry name" value="EamA_dom"/>
</dbReference>
<dbReference type="EMBL" id="QUMX01000034">
    <property type="protein sequence ID" value="REG36539.1"/>
    <property type="molecule type" value="Genomic_DNA"/>
</dbReference>
<feature type="transmembrane region" description="Helical" evidence="6">
    <location>
        <begin position="164"/>
        <end position="182"/>
    </location>
</feature>
<proteinExistence type="inferred from homology"/>
<gene>
    <name evidence="8" type="ORF">ATH84_10344</name>
</gene>